<name>A0ABU2EQY2_9BURK</name>
<accession>A0ABU2EQY2</accession>
<proteinExistence type="predicted"/>
<comment type="caution">
    <text evidence="1">The sequence shown here is derived from an EMBL/GenBank/DDBJ whole genome shotgun (WGS) entry which is preliminary data.</text>
</comment>
<protein>
    <recommendedName>
        <fullName evidence="3">DUF47 family protein</fullName>
    </recommendedName>
</protein>
<sequence length="115" mass="13126">MFEVLLKEILGRYTRSIEEIEKKASRGEVVGDLIRRQVRSCLNEMQAVGAQPDDIRAAFDDLEHPSSEVFTSMEPRVSRLLTAMKLHVDFLLFIEEQQNLNSSSIKKNGEGFGFH</sequence>
<organism evidence="1 2">
    <name type="scientific">Herbaspirillum huttiense subsp. lycopersici</name>
    <dbReference type="NCBI Taxonomy" id="3074428"/>
    <lineage>
        <taxon>Bacteria</taxon>
        <taxon>Pseudomonadati</taxon>
        <taxon>Pseudomonadota</taxon>
        <taxon>Betaproteobacteria</taxon>
        <taxon>Burkholderiales</taxon>
        <taxon>Oxalobacteraceae</taxon>
        <taxon>Herbaspirillum</taxon>
    </lineage>
</organism>
<evidence type="ECO:0000313" key="2">
    <source>
        <dbReference type="Proteomes" id="UP001246576"/>
    </source>
</evidence>
<dbReference type="EMBL" id="JAVLSJ010000011">
    <property type="protein sequence ID" value="MDR9850556.1"/>
    <property type="molecule type" value="Genomic_DNA"/>
</dbReference>
<dbReference type="RefSeq" id="WP_134136752.1">
    <property type="nucleotide sequence ID" value="NZ_JAVLSJ010000011.1"/>
</dbReference>
<evidence type="ECO:0008006" key="3">
    <source>
        <dbReference type="Google" id="ProtNLM"/>
    </source>
</evidence>
<reference evidence="1" key="1">
    <citation type="submission" date="2023-09" db="EMBL/GenBank/DDBJ databases">
        <title>Description of first Herbaspirillum huttiense subsp. nephrolepsisexaltata and Herbaspirillum huttiense subsp. lycopersicon.</title>
        <authorList>
            <person name="Poudel M."/>
            <person name="Sharma A."/>
            <person name="Goss E."/>
            <person name="Tapia J.H."/>
            <person name="Harmon C.M."/>
            <person name="Jones J.B."/>
        </authorList>
    </citation>
    <scope>NUCLEOTIDE SEQUENCE</scope>
    <source>
        <strain evidence="1">SE1</strain>
    </source>
</reference>
<evidence type="ECO:0000313" key="1">
    <source>
        <dbReference type="EMBL" id="MDR9850556.1"/>
    </source>
</evidence>
<gene>
    <name evidence="1" type="ORF">RI048_20150</name>
</gene>
<keyword evidence="2" id="KW-1185">Reference proteome</keyword>
<dbReference type="Proteomes" id="UP001246576">
    <property type="component" value="Unassembled WGS sequence"/>
</dbReference>